<gene>
    <name evidence="3" type="ORF">ACFFF7_04220</name>
</gene>
<dbReference type="SUPFAM" id="SSF54427">
    <property type="entry name" value="NTF2-like"/>
    <property type="match status" value="1"/>
</dbReference>
<name>A0ABV6PHN6_9SPHN</name>
<evidence type="ECO:0000259" key="2">
    <source>
        <dbReference type="Pfam" id="PF14534"/>
    </source>
</evidence>
<dbReference type="InterPro" id="IPR032710">
    <property type="entry name" value="NTF2-like_dom_sf"/>
</dbReference>
<keyword evidence="4" id="KW-1185">Reference proteome</keyword>
<feature type="signal peptide" evidence="1">
    <location>
        <begin position="1"/>
        <end position="21"/>
    </location>
</feature>
<dbReference type="EMBL" id="JBHLTL010000001">
    <property type="protein sequence ID" value="MFC0588608.1"/>
    <property type="molecule type" value="Genomic_DNA"/>
</dbReference>
<evidence type="ECO:0000313" key="4">
    <source>
        <dbReference type="Proteomes" id="UP001589943"/>
    </source>
</evidence>
<protein>
    <submittedName>
        <fullName evidence="3">YybH family protein</fullName>
    </submittedName>
</protein>
<dbReference type="InterPro" id="IPR011944">
    <property type="entry name" value="Steroid_delta5-4_isomerase"/>
</dbReference>
<evidence type="ECO:0000313" key="3">
    <source>
        <dbReference type="EMBL" id="MFC0588608.1"/>
    </source>
</evidence>
<dbReference type="Pfam" id="PF14534">
    <property type="entry name" value="DUF4440"/>
    <property type="match status" value="1"/>
</dbReference>
<accession>A0ABV6PHN6</accession>
<feature type="domain" description="DUF4440" evidence="2">
    <location>
        <begin position="37"/>
        <end position="142"/>
    </location>
</feature>
<proteinExistence type="predicted"/>
<evidence type="ECO:0000256" key="1">
    <source>
        <dbReference type="SAM" id="SignalP"/>
    </source>
</evidence>
<reference evidence="3 4" key="1">
    <citation type="submission" date="2024-09" db="EMBL/GenBank/DDBJ databases">
        <authorList>
            <person name="Sun Q."/>
            <person name="Mori K."/>
        </authorList>
    </citation>
    <scope>NUCLEOTIDE SEQUENCE [LARGE SCALE GENOMIC DNA]</scope>
    <source>
        <strain evidence="3 4">NCAIM B.02537</strain>
    </source>
</reference>
<dbReference type="Gene3D" id="3.10.450.50">
    <property type="match status" value="1"/>
</dbReference>
<dbReference type="Proteomes" id="UP001589943">
    <property type="component" value="Unassembled WGS sequence"/>
</dbReference>
<dbReference type="InterPro" id="IPR027843">
    <property type="entry name" value="DUF4440"/>
</dbReference>
<comment type="caution">
    <text evidence="3">The sequence shown here is derived from an EMBL/GenBank/DDBJ whole genome shotgun (WGS) entry which is preliminary data.</text>
</comment>
<feature type="chain" id="PRO_5047223972" evidence="1">
    <location>
        <begin position="22"/>
        <end position="148"/>
    </location>
</feature>
<dbReference type="NCBIfam" id="TIGR02246">
    <property type="entry name" value="SgcJ/EcaC family oxidoreductase"/>
    <property type="match status" value="1"/>
</dbReference>
<keyword evidence="1" id="KW-0732">Signal</keyword>
<organism evidence="3 4">
    <name type="scientific">Novosphingobium aquiterrae</name>
    <dbReference type="NCBI Taxonomy" id="624388"/>
    <lineage>
        <taxon>Bacteria</taxon>
        <taxon>Pseudomonadati</taxon>
        <taxon>Pseudomonadota</taxon>
        <taxon>Alphaproteobacteria</taxon>
        <taxon>Sphingomonadales</taxon>
        <taxon>Sphingomonadaceae</taxon>
        <taxon>Novosphingobium</taxon>
    </lineage>
</organism>
<sequence>MKEVALLLAAASLALGSPANAKPAPPQLAQIVSSMQASASGWNSGDLDKFMAVYSPSTETTFVSGNGLIRGKQAIADHYLKDFGFADSAKRGTLTFETLNYRPLGNRMALYIARYTLTYLDGKSASGVTSVLFRRDKGAWHIVADHSS</sequence>
<dbReference type="RefSeq" id="WP_379480104.1">
    <property type="nucleotide sequence ID" value="NZ_JBHLTL010000001.1"/>
</dbReference>